<dbReference type="EMBL" id="AOHZ01000068">
    <property type="protein sequence ID" value="ELY53252.1"/>
    <property type="molecule type" value="Genomic_DNA"/>
</dbReference>
<evidence type="ECO:0000313" key="2">
    <source>
        <dbReference type="EMBL" id="ELY53252.1"/>
    </source>
</evidence>
<feature type="region of interest" description="Disordered" evidence="1">
    <location>
        <begin position="449"/>
        <end position="530"/>
    </location>
</feature>
<name>L9WV01_9EURY</name>
<organism evidence="2 3">
    <name type="scientific">Natronolimnohabitans innermongolicus JCM 12255</name>
    <dbReference type="NCBI Taxonomy" id="1227499"/>
    <lineage>
        <taxon>Archaea</taxon>
        <taxon>Methanobacteriati</taxon>
        <taxon>Methanobacteriota</taxon>
        <taxon>Stenosarchaea group</taxon>
        <taxon>Halobacteria</taxon>
        <taxon>Halobacteriales</taxon>
        <taxon>Natrialbaceae</taxon>
        <taxon>Natronolimnohabitans</taxon>
    </lineage>
</organism>
<dbReference type="OrthoDB" id="206550at2157"/>
<comment type="caution">
    <text evidence="2">The sequence shown here is derived from an EMBL/GenBank/DDBJ whole genome shotgun (WGS) entry which is preliminary data.</text>
</comment>
<dbReference type="STRING" id="1227499.C493_14518"/>
<evidence type="ECO:0000313" key="3">
    <source>
        <dbReference type="Proteomes" id="UP000011602"/>
    </source>
</evidence>
<feature type="compositionally biased region" description="Acidic residues" evidence="1">
    <location>
        <begin position="48"/>
        <end position="57"/>
    </location>
</feature>
<feature type="region of interest" description="Disordered" evidence="1">
    <location>
        <begin position="132"/>
        <end position="304"/>
    </location>
</feature>
<feature type="compositionally biased region" description="Acidic residues" evidence="1">
    <location>
        <begin position="273"/>
        <end position="285"/>
    </location>
</feature>
<evidence type="ECO:0008006" key="4">
    <source>
        <dbReference type="Google" id="ProtNLM"/>
    </source>
</evidence>
<feature type="compositionally biased region" description="Gly residues" evidence="1">
    <location>
        <begin position="70"/>
        <end position="89"/>
    </location>
</feature>
<dbReference type="eggNOG" id="arCOG02170">
    <property type="taxonomic scope" value="Archaea"/>
</dbReference>
<dbReference type="AlphaFoldDB" id="L9WV01"/>
<sequence length="530" mass="53523">MAAGSGSGRRLLAVGAVCCAIVGLVLAASAMPMLASESPGSGVFDGDSQTDLEDGEAQSEPPLAPDGADQGDGGSDGSDRNGGSGTGGEFGDDSLSGALADRAAGADNSLVEGALYGFASVLSLFDDTGGIDGEFGSELESDDLEDLEEQDDIDPPEDADEFDDLDESDVDLDDDAGGSDGATDADGDDGDDIETGDDAEYGNGDDDVDGDNGSADGTDGGDGDGESGDGSDTDDGQTDDVDGSDEVGDTDAESGDTDDDPLEAPDHSSADQDGSDDDADDESDDGAGGTEDGGDESSLEDAVPGLSGDGLTAAIVAIVLLSLGYIFYTRENPIEVILSLPGRVVSLALSAVIACSQALERALGRLRELRSLAELPGLVLAALTGAVRSASDRVTSASASLFGRGATADEDEIEPTQTPARERIRRAFESVIDAAPMYRGRVATATPAEVASRATEAGAPSKPVETITDSFRDVEYGDRDPETYLEPTATAHDELRSALENEASDGGGDGDDADDDHSSGSVSNGGECDE</sequence>
<gene>
    <name evidence="2" type="ORF">C493_14518</name>
</gene>
<proteinExistence type="predicted"/>
<dbReference type="Proteomes" id="UP000011602">
    <property type="component" value="Unassembled WGS sequence"/>
</dbReference>
<feature type="compositionally biased region" description="Acidic residues" evidence="1">
    <location>
        <begin position="135"/>
        <end position="210"/>
    </location>
</feature>
<reference evidence="2 3" key="1">
    <citation type="journal article" date="2014" name="PLoS Genet.">
        <title>Phylogenetically driven sequencing of extremely halophilic archaea reveals strategies for static and dynamic osmo-response.</title>
        <authorList>
            <person name="Becker E.A."/>
            <person name="Seitzer P.M."/>
            <person name="Tritt A."/>
            <person name="Larsen D."/>
            <person name="Krusor M."/>
            <person name="Yao A.I."/>
            <person name="Wu D."/>
            <person name="Madern D."/>
            <person name="Eisen J.A."/>
            <person name="Darling A.E."/>
            <person name="Facciotti M.T."/>
        </authorList>
    </citation>
    <scope>NUCLEOTIDE SEQUENCE [LARGE SCALE GENOMIC DNA]</scope>
    <source>
        <strain evidence="2 3">JCM 12255</strain>
    </source>
</reference>
<keyword evidence="3" id="KW-1185">Reference proteome</keyword>
<protein>
    <recommendedName>
        <fullName evidence="4">DUF4129 domain-containing protein</fullName>
    </recommendedName>
</protein>
<feature type="region of interest" description="Disordered" evidence="1">
    <location>
        <begin position="38"/>
        <end position="96"/>
    </location>
</feature>
<dbReference type="RefSeq" id="WP_007260173.1">
    <property type="nucleotide sequence ID" value="NZ_AOHZ01000068.1"/>
</dbReference>
<dbReference type="PATRIC" id="fig|1227499.3.peg.2975"/>
<accession>L9WV01</accession>
<feature type="compositionally biased region" description="Basic and acidic residues" evidence="1">
    <location>
        <begin position="470"/>
        <end position="482"/>
    </location>
</feature>
<evidence type="ECO:0000256" key="1">
    <source>
        <dbReference type="SAM" id="MobiDB-lite"/>
    </source>
</evidence>
<feature type="compositionally biased region" description="Acidic residues" evidence="1">
    <location>
        <begin position="219"/>
        <end position="263"/>
    </location>
</feature>